<dbReference type="SUPFAM" id="SSF81301">
    <property type="entry name" value="Nucleotidyltransferase"/>
    <property type="match status" value="1"/>
</dbReference>
<organism evidence="1 2">
    <name type="scientific">Pseudonocardia acidicola</name>
    <dbReference type="NCBI Taxonomy" id="2724939"/>
    <lineage>
        <taxon>Bacteria</taxon>
        <taxon>Bacillati</taxon>
        <taxon>Actinomycetota</taxon>
        <taxon>Actinomycetes</taxon>
        <taxon>Pseudonocardiales</taxon>
        <taxon>Pseudonocardiaceae</taxon>
        <taxon>Pseudonocardia</taxon>
    </lineage>
</organism>
<dbReference type="RefSeq" id="WP_169382035.1">
    <property type="nucleotide sequence ID" value="NZ_JAAXLA010000024.1"/>
</dbReference>
<dbReference type="InterPro" id="IPR043519">
    <property type="entry name" value="NT_sf"/>
</dbReference>
<dbReference type="InterPro" id="IPR007344">
    <property type="entry name" value="GrpB/CoaE"/>
</dbReference>
<dbReference type="Gene3D" id="3.30.460.10">
    <property type="entry name" value="Beta Polymerase, domain 2"/>
    <property type="match status" value="1"/>
</dbReference>
<comment type="caution">
    <text evidence="1">The sequence shown here is derived from an EMBL/GenBank/DDBJ whole genome shotgun (WGS) entry which is preliminary data.</text>
</comment>
<evidence type="ECO:0000313" key="2">
    <source>
        <dbReference type="Proteomes" id="UP000820669"/>
    </source>
</evidence>
<dbReference type="EMBL" id="JAAXLA010000024">
    <property type="protein sequence ID" value="NMH98602.1"/>
    <property type="molecule type" value="Genomic_DNA"/>
</dbReference>
<sequence length="44" mass="5414">MFRDRLRADPGDRLLYEETKRSLANREWRDMNYYAEAKHPVIDD</sequence>
<dbReference type="Proteomes" id="UP000820669">
    <property type="component" value="Unassembled WGS sequence"/>
</dbReference>
<gene>
    <name evidence="1" type="ORF">HF526_14985</name>
</gene>
<accession>A0ABX1SCS1</accession>
<evidence type="ECO:0000313" key="1">
    <source>
        <dbReference type="EMBL" id="NMH98602.1"/>
    </source>
</evidence>
<proteinExistence type="predicted"/>
<name>A0ABX1SCS1_9PSEU</name>
<reference evidence="1 2" key="1">
    <citation type="submission" date="2020-04" db="EMBL/GenBank/DDBJ databases">
        <authorList>
            <person name="Klaysubun C."/>
            <person name="Duangmal K."/>
            <person name="Lipun K."/>
        </authorList>
    </citation>
    <scope>NUCLEOTIDE SEQUENCE [LARGE SCALE GENOMIC DNA]</scope>
    <source>
        <strain evidence="1 2">K10HN5</strain>
    </source>
</reference>
<protein>
    <submittedName>
        <fullName evidence="1">GrpB family protein</fullName>
    </submittedName>
</protein>
<dbReference type="Pfam" id="PF04229">
    <property type="entry name" value="GrpB"/>
    <property type="match status" value="1"/>
</dbReference>
<keyword evidence="2" id="KW-1185">Reference proteome</keyword>